<dbReference type="Proteomes" id="UP000182160">
    <property type="component" value="Unassembled WGS sequence"/>
</dbReference>
<proteinExistence type="predicted"/>
<dbReference type="AlphaFoldDB" id="A0A1H8I1I4"/>
<evidence type="ECO:0000313" key="2">
    <source>
        <dbReference type="Proteomes" id="UP000182160"/>
    </source>
</evidence>
<gene>
    <name evidence="1" type="ORF">SAMN04488077_1227</name>
</gene>
<reference evidence="1 2" key="1">
    <citation type="submission" date="2016-10" db="EMBL/GenBank/DDBJ databases">
        <authorList>
            <person name="de Groot N.N."/>
        </authorList>
    </citation>
    <scope>NUCLEOTIDE SEQUENCE [LARGE SCALE GENOMIC DNA]</scope>
    <source>
        <strain evidence="1 2">DSM 11457</strain>
    </source>
</reference>
<accession>A0A1H8I1I4</accession>
<evidence type="ECO:0000313" key="1">
    <source>
        <dbReference type="EMBL" id="SEN61758.1"/>
    </source>
</evidence>
<organism evidence="1 2">
    <name type="scientific">Roseovarius tolerans</name>
    <dbReference type="NCBI Taxonomy" id="74031"/>
    <lineage>
        <taxon>Bacteria</taxon>
        <taxon>Pseudomonadati</taxon>
        <taxon>Pseudomonadota</taxon>
        <taxon>Alphaproteobacteria</taxon>
        <taxon>Rhodobacterales</taxon>
        <taxon>Roseobacteraceae</taxon>
        <taxon>Roseovarius</taxon>
    </lineage>
</organism>
<protein>
    <submittedName>
        <fullName evidence="1">Uncharacterized protein</fullName>
    </submittedName>
</protein>
<sequence length="84" mass="9433">MLYISTTDIAEAMDIQKNTLFKCLSFLGGIPSPTAKIRSPRSKWPEKGFEIESALAFLRVSPFLTPSVEGELRSRARVSQREMV</sequence>
<name>A0A1H8I1I4_9RHOB</name>
<dbReference type="EMBL" id="FOBO01000022">
    <property type="protein sequence ID" value="SEN61758.1"/>
    <property type="molecule type" value="Genomic_DNA"/>
</dbReference>
<dbReference type="RefSeq" id="WP_074788024.1">
    <property type="nucleotide sequence ID" value="NZ_FOBO01000022.1"/>
</dbReference>